<reference evidence="1 2" key="1">
    <citation type="submission" date="2017-10" db="EMBL/GenBank/DDBJ databases">
        <title>Novel microbial diversity and functional potential in the marine mammal oral microbiome.</title>
        <authorList>
            <person name="Dudek N.K."/>
            <person name="Sun C.L."/>
            <person name="Burstein D."/>
            <person name="Kantor R.S."/>
            <person name="Aliaga Goltsman D.S."/>
            <person name="Bik E.M."/>
            <person name="Thomas B.C."/>
            <person name="Banfield J.F."/>
            <person name="Relman D.A."/>
        </authorList>
    </citation>
    <scope>NUCLEOTIDE SEQUENCE [LARGE SCALE GENOMIC DNA]</scope>
    <source>
        <strain evidence="1">DOLZORAL124_49_17</strain>
    </source>
</reference>
<comment type="caution">
    <text evidence="1">The sequence shown here is derived from an EMBL/GenBank/DDBJ whole genome shotgun (WGS) entry which is preliminary data.</text>
</comment>
<dbReference type="Proteomes" id="UP000229740">
    <property type="component" value="Unassembled WGS sequence"/>
</dbReference>
<evidence type="ECO:0000313" key="2">
    <source>
        <dbReference type="Proteomes" id="UP000229740"/>
    </source>
</evidence>
<organism evidence="1 2">
    <name type="scientific">candidate division KSB3 bacterium</name>
    <dbReference type="NCBI Taxonomy" id="2044937"/>
    <lineage>
        <taxon>Bacteria</taxon>
        <taxon>candidate division KSB3</taxon>
    </lineage>
</organism>
<name>A0A2G6E273_9BACT</name>
<accession>A0A2G6E273</accession>
<dbReference type="AlphaFoldDB" id="A0A2G6E273"/>
<gene>
    <name evidence="1" type="ORF">CSB45_12550</name>
</gene>
<sequence length="146" mass="15925">MPKFLAGTPASAAFEWSQGQHEFCMNIPEAGDYLLTYITLNGEEDRPQSPASPGTPQPHTFAIAFRANAPAYVSIGLEENEILESFLLRRGTIESEAVGLYDDGPIIRYASPSIPTIFWEDVVTLAPGIPPLILEQGDLSCPPPFF</sequence>
<dbReference type="EMBL" id="PDPS01000037">
    <property type="protein sequence ID" value="PID56199.1"/>
    <property type="molecule type" value="Genomic_DNA"/>
</dbReference>
<protein>
    <submittedName>
        <fullName evidence="1">Uncharacterized protein</fullName>
    </submittedName>
</protein>
<proteinExistence type="predicted"/>
<evidence type="ECO:0000313" key="1">
    <source>
        <dbReference type="EMBL" id="PID56199.1"/>
    </source>
</evidence>